<dbReference type="AlphaFoldDB" id="A0A1H7V656"/>
<keyword evidence="4 5" id="KW-0472">Membrane</keyword>
<proteinExistence type="predicted"/>
<dbReference type="OrthoDB" id="327939at2"/>
<dbReference type="PANTHER" id="PTHR36974">
    <property type="entry name" value="MEMBRANE PROTEIN-RELATED"/>
    <property type="match status" value="1"/>
</dbReference>
<feature type="transmembrane region" description="Helical" evidence="5">
    <location>
        <begin position="42"/>
        <end position="59"/>
    </location>
</feature>
<feature type="transmembrane region" description="Helical" evidence="5">
    <location>
        <begin position="97"/>
        <end position="117"/>
    </location>
</feature>
<feature type="domain" description="Methylamine utilisation protein MauE" evidence="6">
    <location>
        <begin position="8"/>
        <end position="89"/>
    </location>
</feature>
<dbReference type="Proteomes" id="UP000198990">
    <property type="component" value="Unassembled WGS sequence"/>
</dbReference>
<dbReference type="EMBL" id="FNZN01000008">
    <property type="protein sequence ID" value="SEM04731.1"/>
    <property type="molecule type" value="Genomic_DNA"/>
</dbReference>
<dbReference type="GO" id="GO:0016020">
    <property type="term" value="C:membrane"/>
    <property type="evidence" value="ECO:0007669"/>
    <property type="project" value="UniProtKB-SubCell"/>
</dbReference>
<feature type="transmembrane region" description="Helical" evidence="5">
    <location>
        <begin position="65"/>
        <end position="85"/>
    </location>
</feature>
<evidence type="ECO:0000256" key="5">
    <source>
        <dbReference type="SAM" id="Phobius"/>
    </source>
</evidence>
<evidence type="ECO:0000256" key="2">
    <source>
        <dbReference type="ARBA" id="ARBA00022692"/>
    </source>
</evidence>
<reference evidence="8" key="1">
    <citation type="submission" date="2016-10" db="EMBL/GenBank/DDBJ databases">
        <authorList>
            <person name="Varghese N."/>
            <person name="Submissions S."/>
        </authorList>
    </citation>
    <scope>NUCLEOTIDE SEQUENCE [LARGE SCALE GENOMIC DNA]</scope>
    <source>
        <strain evidence="8">DSM 16471</strain>
    </source>
</reference>
<keyword evidence="2 5" id="KW-0812">Transmembrane</keyword>
<dbReference type="Pfam" id="PF07291">
    <property type="entry name" value="MauE"/>
    <property type="match status" value="1"/>
</dbReference>
<feature type="transmembrane region" description="Helical" evidence="5">
    <location>
        <begin position="6"/>
        <end position="22"/>
    </location>
</feature>
<keyword evidence="3 5" id="KW-1133">Transmembrane helix</keyword>
<dbReference type="STRING" id="228957.SAMN04488008_108122"/>
<evidence type="ECO:0000259" key="6">
    <source>
        <dbReference type="Pfam" id="PF07291"/>
    </source>
</evidence>
<gene>
    <name evidence="7" type="ORF">SAMN04488008_108122</name>
</gene>
<accession>A0A1H7V656</accession>
<evidence type="ECO:0000256" key="3">
    <source>
        <dbReference type="ARBA" id="ARBA00022989"/>
    </source>
</evidence>
<dbReference type="GO" id="GO:0030416">
    <property type="term" value="P:methylamine metabolic process"/>
    <property type="evidence" value="ECO:0007669"/>
    <property type="project" value="InterPro"/>
</dbReference>
<name>A0A1H7V656_9FLAO</name>
<organism evidence="7 8">
    <name type="scientific">Maribacter orientalis</name>
    <dbReference type="NCBI Taxonomy" id="228957"/>
    <lineage>
        <taxon>Bacteria</taxon>
        <taxon>Pseudomonadati</taxon>
        <taxon>Bacteroidota</taxon>
        <taxon>Flavobacteriia</taxon>
        <taxon>Flavobacteriales</taxon>
        <taxon>Flavobacteriaceae</taxon>
        <taxon>Maribacter</taxon>
    </lineage>
</organism>
<sequence length="119" mass="13999">MINPWHLYAMSALYIFAGIMHFIKPKMYLRIMPRYLPFHRPLVLLSGFAEIMLGIGLFFRSTKVISLYGIIAMLAVFLLVHFYMLTGKKAGAGFPRWILLLRLPLQFALMYWAFYYLKI</sequence>
<dbReference type="PANTHER" id="PTHR36974:SF1">
    <property type="entry name" value="DOXX FAMILY MEMBRANE PROTEIN"/>
    <property type="match status" value="1"/>
</dbReference>
<dbReference type="InterPro" id="IPR009908">
    <property type="entry name" value="Methylamine_util_MauE"/>
</dbReference>
<evidence type="ECO:0000313" key="8">
    <source>
        <dbReference type="Proteomes" id="UP000198990"/>
    </source>
</evidence>
<evidence type="ECO:0000313" key="7">
    <source>
        <dbReference type="EMBL" id="SEM04731.1"/>
    </source>
</evidence>
<protein>
    <submittedName>
        <fullName evidence="7">Uncharacterized membrane protein</fullName>
    </submittedName>
</protein>
<dbReference type="RefSeq" id="WP_091626271.1">
    <property type="nucleotide sequence ID" value="NZ_FNZN01000008.1"/>
</dbReference>
<keyword evidence="8" id="KW-1185">Reference proteome</keyword>
<evidence type="ECO:0000256" key="1">
    <source>
        <dbReference type="ARBA" id="ARBA00004141"/>
    </source>
</evidence>
<evidence type="ECO:0000256" key="4">
    <source>
        <dbReference type="ARBA" id="ARBA00023136"/>
    </source>
</evidence>
<comment type="subcellular location">
    <subcellularLocation>
        <location evidence="1">Membrane</location>
        <topology evidence="1">Multi-pass membrane protein</topology>
    </subcellularLocation>
</comment>